<dbReference type="AlphaFoldDB" id="L0A0H1"/>
<keyword evidence="5" id="KW-1185">Reference proteome</keyword>
<dbReference type="InterPro" id="IPR000845">
    <property type="entry name" value="Nucleoside_phosphorylase_d"/>
</dbReference>
<keyword evidence="1" id="KW-0474">Menaquinone biosynthesis</keyword>
<dbReference type="PANTHER" id="PTHR46832">
    <property type="entry name" value="5'-METHYLTHIOADENOSINE/S-ADENOSYLHOMOCYSTEINE NUCLEOSIDASE"/>
    <property type="match status" value="1"/>
</dbReference>
<dbReference type="GO" id="GO:0009116">
    <property type="term" value="P:nucleoside metabolic process"/>
    <property type="evidence" value="ECO:0007669"/>
    <property type="project" value="InterPro"/>
</dbReference>
<dbReference type="EMBL" id="CP003382">
    <property type="protein sequence ID" value="AFZ66510.1"/>
    <property type="molecule type" value="Genomic_DNA"/>
</dbReference>
<dbReference type="CDD" id="cd17766">
    <property type="entry name" value="futalosine_nucleosidase_MqnB"/>
    <property type="match status" value="1"/>
</dbReference>
<dbReference type="GO" id="GO:0009234">
    <property type="term" value="P:menaquinone biosynthetic process"/>
    <property type="evidence" value="ECO:0007669"/>
    <property type="project" value="UniProtKB-UniRule"/>
</dbReference>
<reference evidence="5" key="1">
    <citation type="submission" date="2012-03" db="EMBL/GenBank/DDBJ databases">
        <title>Complete sequence of chromosome of Deinococcus peraridilitoris DSM 19664.</title>
        <authorList>
            <person name="Lucas S."/>
            <person name="Copeland A."/>
            <person name="Lapidus A."/>
            <person name="Glavina del Rio T."/>
            <person name="Dalin E."/>
            <person name="Tice H."/>
            <person name="Bruce D."/>
            <person name="Goodwin L."/>
            <person name="Pitluck S."/>
            <person name="Peters L."/>
            <person name="Mikhailova N."/>
            <person name="Lu M."/>
            <person name="Kyrpides N."/>
            <person name="Mavromatis K."/>
            <person name="Ivanova N."/>
            <person name="Brettin T."/>
            <person name="Detter J.C."/>
            <person name="Han C."/>
            <person name="Larimer F."/>
            <person name="Land M."/>
            <person name="Hauser L."/>
            <person name="Markowitz V."/>
            <person name="Cheng J.-F."/>
            <person name="Hugenholtz P."/>
            <person name="Woyke T."/>
            <person name="Wu D."/>
            <person name="Pukall R."/>
            <person name="Steenblock K."/>
            <person name="Brambilla E."/>
            <person name="Klenk H.-P."/>
            <person name="Eisen J.A."/>
        </authorList>
    </citation>
    <scope>NUCLEOTIDE SEQUENCE [LARGE SCALE GENOMIC DNA]</scope>
    <source>
        <strain evidence="5">DSM 19664 / LMG 22246 / CIP 109416 / KR-200</strain>
    </source>
</reference>
<keyword evidence="1" id="KW-0378">Hydrolase</keyword>
<comment type="catalytic activity">
    <reaction evidence="1">
        <text>futalosine + H2O = dehypoxanthine futalosine + hypoxanthine</text>
        <dbReference type="Rhea" id="RHEA:25904"/>
        <dbReference type="ChEBI" id="CHEBI:15377"/>
        <dbReference type="ChEBI" id="CHEBI:17368"/>
        <dbReference type="ChEBI" id="CHEBI:58863"/>
        <dbReference type="ChEBI" id="CHEBI:58864"/>
        <dbReference type="EC" id="3.2.2.26"/>
    </reaction>
</comment>
<organism evidence="4 5">
    <name type="scientific">Deinococcus peraridilitoris (strain DSM 19664 / LMG 22246 / CIP 109416 / KR-200)</name>
    <dbReference type="NCBI Taxonomy" id="937777"/>
    <lineage>
        <taxon>Bacteria</taxon>
        <taxon>Thermotogati</taxon>
        <taxon>Deinococcota</taxon>
        <taxon>Deinococci</taxon>
        <taxon>Deinococcales</taxon>
        <taxon>Deinococcaceae</taxon>
        <taxon>Deinococcus</taxon>
    </lineage>
</organism>
<dbReference type="NCBIfam" id="TIGR03664">
    <property type="entry name" value="fut_nucase"/>
    <property type="match status" value="1"/>
</dbReference>
<name>L0A0H1_DEIPD</name>
<dbReference type="GO" id="GO:0008782">
    <property type="term" value="F:adenosylhomocysteine nucleosidase activity"/>
    <property type="evidence" value="ECO:0007669"/>
    <property type="project" value="TreeGrafter"/>
</dbReference>
<dbReference type="GO" id="GO:0008930">
    <property type="term" value="F:methylthioadenosine nucleosidase activity"/>
    <property type="evidence" value="ECO:0007669"/>
    <property type="project" value="TreeGrafter"/>
</dbReference>
<proteinExistence type="inferred from homology"/>
<dbReference type="EC" id="3.2.2.26" evidence="1 2"/>
<evidence type="ECO:0000313" key="5">
    <source>
        <dbReference type="Proteomes" id="UP000010467"/>
    </source>
</evidence>
<dbReference type="Proteomes" id="UP000010467">
    <property type="component" value="Chromosome"/>
</dbReference>
<dbReference type="InterPro" id="IPR035994">
    <property type="entry name" value="Nucleoside_phosphorylase_sf"/>
</dbReference>
<dbReference type="eggNOG" id="COG0775">
    <property type="taxonomic scope" value="Bacteria"/>
</dbReference>
<dbReference type="GO" id="GO:0019284">
    <property type="term" value="P:L-methionine salvage from S-adenosylmethionine"/>
    <property type="evidence" value="ECO:0007669"/>
    <property type="project" value="TreeGrafter"/>
</dbReference>
<dbReference type="KEGG" id="dpd:Deipe_0942"/>
<dbReference type="PATRIC" id="fig|937777.3.peg.949"/>
<evidence type="ECO:0000256" key="1">
    <source>
        <dbReference type="HAMAP-Rule" id="MF_00991"/>
    </source>
</evidence>
<dbReference type="GO" id="GO:0005829">
    <property type="term" value="C:cytosol"/>
    <property type="evidence" value="ECO:0007669"/>
    <property type="project" value="TreeGrafter"/>
</dbReference>
<dbReference type="OrthoDB" id="9788270at2"/>
<dbReference type="Gene3D" id="3.40.50.1580">
    <property type="entry name" value="Nucleoside phosphorylase domain"/>
    <property type="match status" value="1"/>
</dbReference>
<dbReference type="HOGENOM" id="CLU_031248_3_0_0"/>
<evidence type="ECO:0000313" key="4">
    <source>
        <dbReference type="EMBL" id="AFZ66510.1"/>
    </source>
</evidence>
<dbReference type="SUPFAM" id="SSF53167">
    <property type="entry name" value="Purine and uridine phosphorylases"/>
    <property type="match status" value="1"/>
</dbReference>
<evidence type="ECO:0000259" key="3">
    <source>
        <dbReference type="Pfam" id="PF01048"/>
    </source>
</evidence>
<dbReference type="PANTHER" id="PTHR46832:SF2">
    <property type="entry name" value="FUTALOSINE HYDROLASE"/>
    <property type="match status" value="1"/>
</dbReference>
<feature type="domain" description="Nucleoside phosphorylase" evidence="3">
    <location>
        <begin position="18"/>
        <end position="209"/>
    </location>
</feature>
<dbReference type="Pfam" id="PF01048">
    <property type="entry name" value="PNP_UDP_1"/>
    <property type="match status" value="1"/>
</dbReference>
<protein>
    <recommendedName>
        <fullName evidence="1 2">Futalosine hydrolase</fullName>
        <shortName evidence="1">FL hydrolase</shortName>
        <ecNumber evidence="1 2">3.2.2.26</ecNumber>
    </recommendedName>
    <alternativeName>
        <fullName evidence="1">Futalosine nucleosidase</fullName>
    </alternativeName>
    <alternativeName>
        <fullName evidence="1">Menaquinone biosynthetic enzyme MqnB</fullName>
    </alternativeName>
</protein>
<gene>
    <name evidence="1" type="primary">mqnB</name>
    <name evidence="4" type="ordered locus">Deipe_0942</name>
</gene>
<accession>L0A0H1</accession>
<comment type="pathway">
    <text evidence="1">Quinol/quinone metabolism; menaquinone biosynthesis.</text>
</comment>
<comment type="function">
    <text evidence="1">Catalyzes the hydrolysis of futalosine (FL) to dehypoxanthine futalosine (DHFL) and hypoxanthine, a step in the biosynthesis of menaquinone (MK, vitamin K2).</text>
</comment>
<comment type="similarity">
    <text evidence="1">Belongs to the PNP/UDP phosphorylase family. Futalosine hydrolase subfamily.</text>
</comment>
<dbReference type="HAMAP" id="MF_00991">
    <property type="entry name" value="MqnB"/>
    <property type="match status" value="1"/>
</dbReference>
<dbReference type="InterPro" id="IPR019963">
    <property type="entry name" value="FL_hydrolase_MqnB"/>
</dbReference>
<dbReference type="STRING" id="937777.Deipe_0942"/>
<dbReference type="UniPathway" id="UPA00079"/>
<evidence type="ECO:0000256" key="2">
    <source>
        <dbReference type="NCBIfam" id="TIGR03664"/>
    </source>
</evidence>
<dbReference type="RefSeq" id="WP_015234820.1">
    <property type="nucleotide sequence ID" value="NC_019793.1"/>
</dbReference>
<sequence length="218" mass="22619">MRPLLMVATPGEAQHLRGLGVSVRVSGIGAVNAALATADAVREERPDLVVSVGIGGAYPSSGLTFGDVAFSSEMIYATLGAMGGEGGQEFLDLAALGFELVDGLHNRLPAWDGAREWTRRAQGVLGEVNARAVLGPILTVDTVTGTASGADILERRFPGALVEGMEGSAVAHAARRLGVPALEIRSVSNPVGPRDRAAWRISEALTSLTVALQTVLRN</sequence>